<dbReference type="PANTHER" id="PTHR37811:SF2">
    <property type="entry name" value="ABM DOMAIN-CONTAINING PROTEIN"/>
    <property type="match status" value="1"/>
</dbReference>
<dbReference type="PANTHER" id="PTHR37811">
    <property type="entry name" value="BLL5343 PROTEIN"/>
    <property type="match status" value="1"/>
</dbReference>
<sequence>MNHEIRPPARYAVIFTSQRTATGHAEYAAMAERMEHLARLMPGFVDVESVRGNDGLGITISYWTDLAAIKAWRDEAEHREAQMRGRSEWYRWYHLRICEIASEVKFSPES</sequence>
<dbReference type="SUPFAM" id="SSF54909">
    <property type="entry name" value="Dimeric alpha+beta barrel"/>
    <property type="match status" value="1"/>
</dbReference>
<dbReference type="eggNOG" id="COG2329">
    <property type="taxonomic scope" value="Bacteria"/>
</dbReference>
<keyword evidence="3" id="KW-1185">Reference proteome</keyword>
<dbReference type="KEGG" id="psl:Psta_1399"/>
<evidence type="ECO:0000313" key="2">
    <source>
        <dbReference type="EMBL" id="ADB16075.1"/>
    </source>
</evidence>
<reference evidence="2 3" key="1">
    <citation type="journal article" date="2009" name="Stand. Genomic Sci.">
        <title>Complete genome sequence of Pirellula staleyi type strain (ATCC 27377).</title>
        <authorList>
            <person name="Clum A."/>
            <person name="Tindall B.J."/>
            <person name="Sikorski J."/>
            <person name="Ivanova N."/>
            <person name="Mavrommatis K."/>
            <person name="Lucas S."/>
            <person name="Glavina del Rio T."/>
            <person name="Nolan M."/>
            <person name="Chen F."/>
            <person name="Tice H."/>
            <person name="Pitluck S."/>
            <person name="Cheng J.F."/>
            <person name="Chertkov O."/>
            <person name="Brettin T."/>
            <person name="Han C."/>
            <person name="Detter J.C."/>
            <person name="Kuske C."/>
            <person name="Bruce D."/>
            <person name="Goodwin L."/>
            <person name="Ovchinikova G."/>
            <person name="Pati A."/>
            <person name="Mikhailova N."/>
            <person name="Chen A."/>
            <person name="Palaniappan K."/>
            <person name="Land M."/>
            <person name="Hauser L."/>
            <person name="Chang Y.J."/>
            <person name="Jeffries C.D."/>
            <person name="Chain P."/>
            <person name="Rohde M."/>
            <person name="Goker M."/>
            <person name="Bristow J."/>
            <person name="Eisen J.A."/>
            <person name="Markowitz V."/>
            <person name="Hugenholtz P."/>
            <person name="Kyrpides N.C."/>
            <person name="Klenk H.P."/>
            <person name="Lapidus A."/>
        </authorList>
    </citation>
    <scope>NUCLEOTIDE SEQUENCE [LARGE SCALE GENOMIC DNA]</scope>
    <source>
        <strain evidence="3">ATCC 27377 / DSM 6068 / ICPB 4128</strain>
    </source>
</reference>
<dbReference type="AlphaFoldDB" id="D2QWX1"/>
<proteinExistence type="predicted"/>
<dbReference type="Proteomes" id="UP000001887">
    <property type="component" value="Chromosome"/>
</dbReference>
<dbReference type="InterPro" id="IPR007138">
    <property type="entry name" value="ABM_dom"/>
</dbReference>
<dbReference type="HOGENOM" id="CLU_127039_1_0_0"/>
<dbReference type="Gene3D" id="3.30.70.100">
    <property type="match status" value="1"/>
</dbReference>
<protein>
    <submittedName>
        <fullName evidence="2">Antibiotic biosynthesis monooxygenase</fullName>
    </submittedName>
</protein>
<accession>D2QWX1</accession>
<gene>
    <name evidence="2" type="ordered locus">Psta_1399</name>
</gene>
<name>D2QWX1_PIRSD</name>
<dbReference type="InterPro" id="IPR011008">
    <property type="entry name" value="Dimeric_a/b-barrel"/>
</dbReference>
<dbReference type="EMBL" id="CP001848">
    <property type="protein sequence ID" value="ADB16075.1"/>
    <property type="molecule type" value="Genomic_DNA"/>
</dbReference>
<keyword evidence="2" id="KW-0503">Monooxygenase</keyword>
<dbReference type="OrthoDB" id="9798439at2"/>
<keyword evidence="2" id="KW-0560">Oxidoreductase</keyword>
<evidence type="ECO:0000259" key="1">
    <source>
        <dbReference type="Pfam" id="PF03992"/>
    </source>
</evidence>
<dbReference type="STRING" id="530564.Psta_1399"/>
<dbReference type="InterPro" id="IPR052936">
    <property type="entry name" value="Jasmonate_Hydroxylase-like"/>
</dbReference>
<dbReference type="GO" id="GO:0004497">
    <property type="term" value="F:monooxygenase activity"/>
    <property type="evidence" value="ECO:0007669"/>
    <property type="project" value="UniProtKB-KW"/>
</dbReference>
<dbReference type="Pfam" id="PF03992">
    <property type="entry name" value="ABM"/>
    <property type="match status" value="1"/>
</dbReference>
<evidence type="ECO:0000313" key="3">
    <source>
        <dbReference type="Proteomes" id="UP000001887"/>
    </source>
</evidence>
<feature type="domain" description="ABM" evidence="1">
    <location>
        <begin position="28"/>
        <end position="82"/>
    </location>
</feature>
<organism evidence="2 3">
    <name type="scientific">Pirellula staleyi (strain ATCC 27377 / DSM 6068 / ICPB 4128)</name>
    <name type="common">Pirella staleyi</name>
    <dbReference type="NCBI Taxonomy" id="530564"/>
    <lineage>
        <taxon>Bacteria</taxon>
        <taxon>Pseudomonadati</taxon>
        <taxon>Planctomycetota</taxon>
        <taxon>Planctomycetia</taxon>
        <taxon>Pirellulales</taxon>
        <taxon>Pirellulaceae</taxon>
        <taxon>Pirellula</taxon>
    </lineage>
</organism>